<evidence type="ECO:0000256" key="1">
    <source>
        <dbReference type="ARBA" id="ARBA00009995"/>
    </source>
</evidence>
<name>A0AA89B6M0_9ASTE</name>
<dbReference type="PANTHER" id="PTHR11926:SF1547">
    <property type="entry name" value="GLYCOSYLTRANSFERASE"/>
    <property type="match status" value="1"/>
</dbReference>
<sequence>MRLACVGGVPIVTISAMILLTATEWLENPYNGESIFQRRPMGDSAILPEEFPEETKDRGLLASWCVHDQVLANPSIGTFLSHRRWNSIMGSVCGGVPLLRRPFFADQQTNCRYSCIECGMKNNKDVKQDEVEVFDKETMDGEKGKNMRVQG</sequence>
<proteinExistence type="inferred from homology"/>
<keyword evidence="2" id="KW-0808">Transferase</keyword>
<gene>
    <name evidence="4" type="ORF">RJ639_037382</name>
</gene>
<dbReference type="PANTHER" id="PTHR11926">
    <property type="entry name" value="GLUCOSYL/GLUCURONOSYL TRANSFERASES"/>
    <property type="match status" value="1"/>
</dbReference>
<evidence type="ECO:0000313" key="4">
    <source>
        <dbReference type="EMBL" id="KAK3031634.1"/>
    </source>
</evidence>
<protein>
    <submittedName>
        <fullName evidence="4">Uncharacterized protein</fullName>
    </submittedName>
</protein>
<evidence type="ECO:0000256" key="3">
    <source>
        <dbReference type="SAM" id="SignalP"/>
    </source>
</evidence>
<dbReference type="GO" id="GO:0080044">
    <property type="term" value="F:quercetin 7-O-glucosyltransferase activity"/>
    <property type="evidence" value="ECO:0007669"/>
    <property type="project" value="TreeGrafter"/>
</dbReference>
<comment type="similarity">
    <text evidence="1">Belongs to the UDP-glycosyltransferase family.</text>
</comment>
<comment type="caution">
    <text evidence="4">The sequence shown here is derived from an EMBL/GenBank/DDBJ whole genome shotgun (WGS) entry which is preliminary data.</text>
</comment>
<keyword evidence="3" id="KW-0732">Signal</keyword>
<organism evidence="4 5">
    <name type="scientific">Escallonia herrerae</name>
    <dbReference type="NCBI Taxonomy" id="1293975"/>
    <lineage>
        <taxon>Eukaryota</taxon>
        <taxon>Viridiplantae</taxon>
        <taxon>Streptophyta</taxon>
        <taxon>Embryophyta</taxon>
        <taxon>Tracheophyta</taxon>
        <taxon>Spermatophyta</taxon>
        <taxon>Magnoliopsida</taxon>
        <taxon>eudicotyledons</taxon>
        <taxon>Gunneridae</taxon>
        <taxon>Pentapetalae</taxon>
        <taxon>asterids</taxon>
        <taxon>campanulids</taxon>
        <taxon>Escalloniales</taxon>
        <taxon>Escalloniaceae</taxon>
        <taxon>Escallonia</taxon>
    </lineage>
</organism>
<evidence type="ECO:0000313" key="5">
    <source>
        <dbReference type="Proteomes" id="UP001188597"/>
    </source>
</evidence>
<keyword evidence="5" id="KW-1185">Reference proteome</keyword>
<dbReference type="GO" id="GO:0080043">
    <property type="term" value="F:quercetin 3-O-glucosyltransferase activity"/>
    <property type="evidence" value="ECO:0007669"/>
    <property type="project" value="TreeGrafter"/>
</dbReference>
<feature type="chain" id="PRO_5041729912" evidence="3">
    <location>
        <begin position="17"/>
        <end position="151"/>
    </location>
</feature>
<dbReference type="AlphaFoldDB" id="A0AA89B6M0"/>
<dbReference type="Proteomes" id="UP001188597">
    <property type="component" value="Unassembled WGS sequence"/>
</dbReference>
<dbReference type="SUPFAM" id="SSF53756">
    <property type="entry name" value="UDP-Glycosyltransferase/glycogen phosphorylase"/>
    <property type="match status" value="1"/>
</dbReference>
<dbReference type="Pfam" id="PF00201">
    <property type="entry name" value="UDPGT"/>
    <property type="match status" value="1"/>
</dbReference>
<dbReference type="InterPro" id="IPR002213">
    <property type="entry name" value="UDP_glucos_trans"/>
</dbReference>
<reference evidence="4" key="1">
    <citation type="submission" date="2022-12" db="EMBL/GenBank/DDBJ databases">
        <title>Draft genome assemblies for two species of Escallonia (Escalloniales).</title>
        <authorList>
            <person name="Chanderbali A."/>
            <person name="Dervinis C."/>
            <person name="Anghel I."/>
            <person name="Soltis D."/>
            <person name="Soltis P."/>
            <person name="Zapata F."/>
        </authorList>
    </citation>
    <scope>NUCLEOTIDE SEQUENCE</scope>
    <source>
        <strain evidence="4">UCBG64.0493</strain>
        <tissue evidence="4">Leaf</tissue>
    </source>
</reference>
<evidence type="ECO:0000256" key="2">
    <source>
        <dbReference type="ARBA" id="ARBA00022679"/>
    </source>
</evidence>
<feature type="signal peptide" evidence="3">
    <location>
        <begin position="1"/>
        <end position="16"/>
    </location>
</feature>
<dbReference type="Gene3D" id="3.40.50.2000">
    <property type="entry name" value="Glycogen Phosphorylase B"/>
    <property type="match status" value="1"/>
</dbReference>
<accession>A0AA89B6M0</accession>
<dbReference type="EMBL" id="JAVXUP010000298">
    <property type="protein sequence ID" value="KAK3031634.1"/>
    <property type="molecule type" value="Genomic_DNA"/>
</dbReference>